<comment type="pathway">
    <text evidence="1 9">Carbohydrate degradation; pentose phosphate pathway; D-ribulose 5-phosphate from D-glucose 6-phosphate (oxidative stage): step 1/3.</text>
</comment>
<evidence type="ECO:0000256" key="5">
    <source>
        <dbReference type="ARBA" id="ARBA00022526"/>
    </source>
</evidence>
<dbReference type="UniPathway" id="UPA00115">
    <property type="reaction ID" value="UER00408"/>
</dbReference>
<keyword evidence="5 9" id="KW-0313">Glucose metabolism</keyword>
<dbReference type="InParanoid" id="A0A1E5RNR4"/>
<dbReference type="HAMAP" id="MF_00966">
    <property type="entry name" value="G6PD"/>
    <property type="match status" value="1"/>
</dbReference>
<feature type="compositionally biased region" description="Basic and acidic residues" evidence="10">
    <location>
        <begin position="81"/>
        <end position="94"/>
    </location>
</feature>
<keyword evidence="6 9" id="KW-0521">NADP</keyword>
<dbReference type="FunCoup" id="A0A1E5RNR4">
    <property type="interactions" value="506"/>
</dbReference>
<dbReference type="InterPro" id="IPR036291">
    <property type="entry name" value="NAD(P)-bd_dom_sf"/>
</dbReference>
<dbReference type="NCBIfam" id="TIGR00871">
    <property type="entry name" value="zwf"/>
    <property type="match status" value="1"/>
</dbReference>
<dbReference type="GO" id="GO:0006006">
    <property type="term" value="P:glucose metabolic process"/>
    <property type="evidence" value="ECO:0007669"/>
    <property type="project" value="UniProtKB-KW"/>
</dbReference>
<dbReference type="Pfam" id="PF00479">
    <property type="entry name" value="G6PD_N"/>
    <property type="match status" value="1"/>
</dbReference>
<dbReference type="InterPro" id="IPR001282">
    <property type="entry name" value="G6P_DH"/>
</dbReference>
<evidence type="ECO:0000256" key="4">
    <source>
        <dbReference type="ARBA" id="ARBA00020444"/>
    </source>
</evidence>
<dbReference type="SUPFAM" id="SSF55347">
    <property type="entry name" value="Glyceraldehyde-3-phosphate dehydrogenase-like, C-terminal domain"/>
    <property type="match status" value="1"/>
</dbReference>
<comment type="catalytic activity">
    <reaction evidence="9">
        <text>D-glucose 6-phosphate + NADP(+) = 6-phospho-D-glucono-1,5-lactone + NADPH + H(+)</text>
        <dbReference type="Rhea" id="RHEA:15841"/>
        <dbReference type="ChEBI" id="CHEBI:15378"/>
        <dbReference type="ChEBI" id="CHEBI:57783"/>
        <dbReference type="ChEBI" id="CHEBI:57955"/>
        <dbReference type="ChEBI" id="CHEBI:58349"/>
        <dbReference type="ChEBI" id="CHEBI:61548"/>
        <dbReference type="EC" id="1.1.1.49"/>
    </reaction>
</comment>
<evidence type="ECO:0000256" key="1">
    <source>
        <dbReference type="ARBA" id="ARBA00004937"/>
    </source>
</evidence>
<evidence type="ECO:0000313" key="13">
    <source>
        <dbReference type="EMBL" id="OEJ88535.1"/>
    </source>
</evidence>
<dbReference type="Proteomes" id="UP000095728">
    <property type="component" value="Unassembled WGS sequence"/>
</dbReference>
<dbReference type="GO" id="GO:0050661">
    <property type="term" value="F:NADP binding"/>
    <property type="evidence" value="ECO:0007669"/>
    <property type="project" value="InterPro"/>
</dbReference>
<comment type="similarity">
    <text evidence="2 9">Belongs to the glucose-6-phosphate dehydrogenase family.</text>
</comment>
<dbReference type="Pfam" id="PF02781">
    <property type="entry name" value="G6PD_C"/>
    <property type="match status" value="1"/>
</dbReference>
<dbReference type="Gene3D" id="3.30.360.10">
    <property type="entry name" value="Dihydrodipicolinate Reductase, domain 2"/>
    <property type="match status" value="1"/>
</dbReference>
<evidence type="ECO:0000256" key="10">
    <source>
        <dbReference type="SAM" id="MobiDB-lite"/>
    </source>
</evidence>
<dbReference type="Gene3D" id="3.40.50.720">
    <property type="entry name" value="NAD(P)-binding Rossmann-like Domain"/>
    <property type="match status" value="1"/>
</dbReference>
<gene>
    <name evidence="13" type="ORF">AWRI3579_g576</name>
</gene>
<protein>
    <recommendedName>
        <fullName evidence="4 9">Glucose-6-phosphate 1-dehydrogenase</fullName>
        <ecNumber evidence="3 9">1.1.1.49</ecNumber>
    </recommendedName>
</protein>
<organism evidence="13 14">
    <name type="scientific">Hanseniaspora osmophila</name>
    <dbReference type="NCBI Taxonomy" id="56408"/>
    <lineage>
        <taxon>Eukaryota</taxon>
        <taxon>Fungi</taxon>
        <taxon>Dikarya</taxon>
        <taxon>Ascomycota</taxon>
        <taxon>Saccharomycotina</taxon>
        <taxon>Saccharomycetes</taxon>
        <taxon>Saccharomycodales</taxon>
        <taxon>Saccharomycodaceae</taxon>
        <taxon>Hanseniaspora</taxon>
    </lineage>
</organism>
<evidence type="ECO:0000256" key="8">
    <source>
        <dbReference type="ARBA" id="ARBA00023277"/>
    </source>
</evidence>
<comment type="caution">
    <text evidence="13">The sequence shown here is derived from an EMBL/GenBank/DDBJ whole genome shotgun (WGS) entry which is preliminary data.</text>
</comment>
<sequence>MSSTPENFNHKPVNFEENTIITVFGASGDLSKKKTFPALFGLFREGYLHPSVKIVGFARSDLSTQDLRERVKPNLKKGKHGNHEETNQNNEAKNKIEQDFNKKVDDFLNLIEYCSGPYDKDEGYEKLAKIYADFEKTRNGGKECNRLHYLALPPSVFGTVGERIKKNIYIKNEHAQTRVIVEKPFGHDLESSRALQKELAPLFDEDEIYRIDHYLGKEMVKNLSVLRFGNSLLNAGWNNQHISNIQLTFKEPFGTEGRGGYFDQIGIIRDVMQNHLLQVLTLLTMERPVSFDPESIRDEKVKVLKAFAPINKKDIITGQYGKSEDGSKPSYLEDETVPKDSKCVTFAALAFNIRNERWDGVPMIMKAGKALNEGKVEIRIQYKKVASGVFNDIPNNELVIRIQPDEAIYLKCNMKTPGLSTSTQMTDLDLTYARRYQDFWIPEAYESLIRDALMGDHSNFVRDDELDYSWKLFTPLLKYLESDEAPTPEIYPYGSRGPQAMDQYLMDHKYEFNSSEKYQWPVTRPENN</sequence>
<dbReference type="PANTHER" id="PTHR23429:SF0">
    <property type="entry name" value="GLUCOSE-6-PHOSPHATE 1-DEHYDROGENASE"/>
    <property type="match status" value="1"/>
</dbReference>
<accession>A0A1E5RNR4</accession>
<feature type="region of interest" description="Disordered" evidence="10">
    <location>
        <begin position="72"/>
        <end position="94"/>
    </location>
</feature>
<keyword evidence="7 9" id="KW-0560">Oxidoreductase</keyword>
<evidence type="ECO:0000259" key="12">
    <source>
        <dbReference type="Pfam" id="PF02781"/>
    </source>
</evidence>
<dbReference type="InterPro" id="IPR022674">
    <property type="entry name" value="G6P_DH_NAD-bd"/>
</dbReference>
<evidence type="ECO:0000259" key="11">
    <source>
        <dbReference type="Pfam" id="PF00479"/>
    </source>
</evidence>
<dbReference type="PROSITE" id="PS00069">
    <property type="entry name" value="G6P_DEHYDROGENASE"/>
    <property type="match status" value="1"/>
</dbReference>
<evidence type="ECO:0000256" key="3">
    <source>
        <dbReference type="ARBA" id="ARBA00013019"/>
    </source>
</evidence>
<dbReference type="GO" id="GO:0005829">
    <property type="term" value="C:cytosol"/>
    <property type="evidence" value="ECO:0007669"/>
    <property type="project" value="TreeGrafter"/>
</dbReference>
<keyword evidence="14" id="KW-1185">Reference proteome</keyword>
<name>A0A1E5RNR4_9ASCO</name>
<evidence type="ECO:0000256" key="9">
    <source>
        <dbReference type="RuleBase" id="RU362120"/>
    </source>
</evidence>
<comment type="function">
    <text evidence="9">Catalyzes the rate-limiting step of the oxidative pentose-phosphate pathway, which represents a route for the dissimilation of carbohydrates besides glycolysis.</text>
</comment>
<dbReference type="GO" id="GO:0004345">
    <property type="term" value="F:glucose-6-phosphate dehydrogenase activity"/>
    <property type="evidence" value="ECO:0007669"/>
    <property type="project" value="UniProtKB-EC"/>
</dbReference>
<dbReference type="GO" id="GO:0009051">
    <property type="term" value="P:pentose-phosphate shunt, oxidative branch"/>
    <property type="evidence" value="ECO:0007669"/>
    <property type="project" value="TreeGrafter"/>
</dbReference>
<keyword evidence="8 9" id="KW-0119">Carbohydrate metabolism</keyword>
<dbReference type="EC" id="1.1.1.49" evidence="3 9"/>
<evidence type="ECO:0000256" key="2">
    <source>
        <dbReference type="ARBA" id="ARBA00009975"/>
    </source>
</evidence>
<dbReference type="InterPro" id="IPR019796">
    <property type="entry name" value="G6P_DH_AS"/>
</dbReference>
<dbReference type="SUPFAM" id="SSF51735">
    <property type="entry name" value="NAD(P)-binding Rossmann-fold domains"/>
    <property type="match status" value="1"/>
</dbReference>
<dbReference type="EMBL" id="LPNM01000005">
    <property type="protein sequence ID" value="OEJ88535.1"/>
    <property type="molecule type" value="Genomic_DNA"/>
</dbReference>
<reference evidence="14" key="1">
    <citation type="journal article" date="2016" name="Genome Announc.">
        <title>Genome sequences of three species of Hanseniaspora isolated from spontaneous wine fermentations.</title>
        <authorList>
            <person name="Sternes P.R."/>
            <person name="Lee D."/>
            <person name="Kutyna D.R."/>
            <person name="Borneman A.R."/>
        </authorList>
    </citation>
    <scope>NUCLEOTIDE SEQUENCE [LARGE SCALE GENOMIC DNA]</scope>
    <source>
        <strain evidence="14">AWRI3579</strain>
    </source>
</reference>
<dbReference type="PRINTS" id="PR00079">
    <property type="entry name" value="G6PDHDRGNASE"/>
</dbReference>
<dbReference type="FunFam" id="3.30.360.10:FF:000015">
    <property type="entry name" value="Glucose-6-phosphate 1-dehydrogenase"/>
    <property type="match status" value="1"/>
</dbReference>
<evidence type="ECO:0000256" key="7">
    <source>
        <dbReference type="ARBA" id="ARBA00023002"/>
    </source>
</evidence>
<dbReference type="PIRSF" id="PIRSF000110">
    <property type="entry name" value="G6PD"/>
    <property type="match status" value="1"/>
</dbReference>
<feature type="domain" description="Glucose-6-phosphate dehydrogenase NAD-binding" evidence="11">
    <location>
        <begin position="23"/>
        <end position="222"/>
    </location>
</feature>
<dbReference type="OrthoDB" id="60984at2759"/>
<dbReference type="InterPro" id="IPR022675">
    <property type="entry name" value="G6P_DH_C"/>
</dbReference>
<evidence type="ECO:0000256" key="6">
    <source>
        <dbReference type="ARBA" id="ARBA00022857"/>
    </source>
</evidence>
<feature type="domain" description="Glucose-6-phosphate dehydrogenase C-terminal" evidence="12">
    <location>
        <begin position="225"/>
        <end position="512"/>
    </location>
</feature>
<dbReference type="AlphaFoldDB" id="A0A1E5RNR4"/>
<evidence type="ECO:0000313" key="14">
    <source>
        <dbReference type="Proteomes" id="UP000095728"/>
    </source>
</evidence>
<dbReference type="PANTHER" id="PTHR23429">
    <property type="entry name" value="GLUCOSE-6-PHOSPHATE 1-DEHYDROGENASE G6PD"/>
    <property type="match status" value="1"/>
</dbReference>
<proteinExistence type="inferred from homology"/>
<dbReference type="STRING" id="56408.A0A1E5RNR4"/>